<feature type="compositionally biased region" description="Polar residues" evidence="1">
    <location>
        <begin position="16"/>
        <end position="34"/>
    </location>
</feature>
<name>F8NX53_SERL9</name>
<feature type="region of interest" description="Disordered" evidence="1">
    <location>
        <begin position="1"/>
        <end position="39"/>
    </location>
</feature>
<dbReference type="Proteomes" id="UP000008064">
    <property type="component" value="Unassembled WGS sequence"/>
</dbReference>
<evidence type="ECO:0000313" key="2">
    <source>
        <dbReference type="EMBL" id="EGO24528.1"/>
    </source>
</evidence>
<dbReference type="GeneID" id="18819332"/>
<dbReference type="EMBL" id="GL945434">
    <property type="protein sequence ID" value="EGO24528.1"/>
    <property type="molecule type" value="Genomic_DNA"/>
</dbReference>
<evidence type="ECO:0000256" key="1">
    <source>
        <dbReference type="SAM" id="MobiDB-lite"/>
    </source>
</evidence>
<gene>
    <name evidence="2" type="ORF">SERLADRAFT_467986</name>
</gene>
<dbReference type="AlphaFoldDB" id="F8NX53"/>
<dbReference type="HOGENOM" id="CLU_3107858_0_0_1"/>
<reference evidence="2" key="1">
    <citation type="submission" date="2011-04" db="EMBL/GenBank/DDBJ databases">
        <title>Evolution of plant cell wall degrading machinery underlies the functional diversity of forest fungi.</title>
        <authorList>
            <consortium name="US DOE Joint Genome Institute (JGI-PGF)"/>
            <person name="Eastwood D.C."/>
            <person name="Floudas D."/>
            <person name="Binder M."/>
            <person name="Majcherczyk A."/>
            <person name="Schneider P."/>
            <person name="Aerts A."/>
            <person name="Asiegbu F.O."/>
            <person name="Baker S.E."/>
            <person name="Barry K."/>
            <person name="Bendiksby M."/>
            <person name="Blumentritt M."/>
            <person name="Coutinho P.M."/>
            <person name="Cullen D."/>
            <person name="Cullen D."/>
            <person name="Gathman A."/>
            <person name="Goodell B."/>
            <person name="Henrissat B."/>
            <person name="Ihrmark K."/>
            <person name="Kauserud H."/>
            <person name="Kohler A."/>
            <person name="LaButti K."/>
            <person name="Lapidus A."/>
            <person name="Lavin J.L."/>
            <person name="Lee Y.-H."/>
            <person name="Lindquist E."/>
            <person name="Lilly W."/>
            <person name="Lucas S."/>
            <person name="Morin E."/>
            <person name="Murat C."/>
            <person name="Oguiza J.A."/>
            <person name="Park J."/>
            <person name="Pisabarro A.G."/>
            <person name="Riley R."/>
            <person name="Rosling A."/>
            <person name="Salamov A."/>
            <person name="Schmidt O."/>
            <person name="Schmutz J."/>
            <person name="Skrede I."/>
            <person name="Stenlid J."/>
            <person name="Wiebenga A."/>
            <person name="Xie X."/>
            <person name="Kues U."/>
            <person name="Hibbett D.S."/>
            <person name="Hoffmeister D."/>
            <person name="Hogberg N."/>
            <person name="Martin F."/>
            <person name="Grigoriev I.V."/>
            <person name="Watkinson S.C."/>
        </authorList>
    </citation>
    <scope>NUCLEOTIDE SEQUENCE</scope>
    <source>
        <strain evidence="2">S7.9</strain>
    </source>
</reference>
<dbReference type="RefSeq" id="XP_007318547.1">
    <property type="nucleotide sequence ID" value="XM_007318485.1"/>
</dbReference>
<dbReference type="KEGG" id="sla:SERLADRAFT_467986"/>
<proteinExistence type="predicted"/>
<accession>F8NX53</accession>
<sequence>MDPCSLSLGPFFSGRRTPNGNTLHSMSAQGNTAGEGQKWHEIRGRLELLRV</sequence>
<protein>
    <submittedName>
        <fullName evidence="2">Uncharacterized protein</fullName>
    </submittedName>
</protein>
<organism>
    <name type="scientific">Serpula lacrymans var. lacrymans (strain S7.9)</name>
    <name type="common">Dry rot fungus</name>
    <dbReference type="NCBI Taxonomy" id="578457"/>
    <lineage>
        <taxon>Eukaryota</taxon>
        <taxon>Fungi</taxon>
        <taxon>Dikarya</taxon>
        <taxon>Basidiomycota</taxon>
        <taxon>Agaricomycotina</taxon>
        <taxon>Agaricomycetes</taxon>
        <taxon>Agaricomycetidae</taxon>
        <taxon>Boletales</taxon>
        <taxon>Coniophorineae</taxon>
        <taxon>Serpulaceae</taxon>
        <taxon>Serpula</taxon>
    </lineage>
</organism>